<sequence>MSKGPIAVIVLSHRDSEQVTRLIHRITEGTNSFAVIHHDPSGEPLSIPPSSQVAVIPDPIPCKWGRLSLVQAQWKTLQWVARNVPEFSWALLVSGQDYPIRKMSAIEQELAGSPYDAYLRYFRVGPDPAEDVIPWQALTRRRYLYKRRVPFSRRSVTLPFKRRHPYRNGVELYVGDMWFNLSAPTVAAVLDARQMSERMLSYLRFAPIPDETFIASMTLNVHPAPNVAHDSKRYIKWGRRQLHPQIITAEHLPDLRASDAFFARKIDRLAHPEIPDLLDRLAEERTASSG</sequence>
<dbReference type="HOGENOM" id="CLU_032341_0_0_11"/>
<keyword evidence="9" id="KW-1133">Transmembrane helix</keyword>
<dbReference type="InterPro" id="IPR043538">
    <property type="entry name" value="XYLT"/>
</dbReference>
<evidence type="ECO:0000256" key="11">
    <source>
        <dbReference type="ARBA" id="ARBA00023136"/>
    </source>
</evidence>
<evidence type="ECO:0000256" key="12">
    <source>
        <dbReference type="ARBA" id="ARBA00023157"/>
    </source>
</evidence>
<dbReference type="Proteomes" id="UP000001918">
    <property type="component" value="Chromosome"/>
</dbReference>
<keyword evidence="11" id="KW-0472">Membrane</keyword>
<dbReference type="InterPro" id="IPR003406">
    <property type="entry name" value="Glyco_trans_14"/>
</dbReference>
<dbReference type="eggNOG" id="COG0463">
    <property type="taxonomic scope" value="Bacteria"/>
</dbReference>
<organism evidence="15 16">
    <name type="scientific">Thermomonospora curvata (strain ATCC 19995 / DSM 43183 / JCM 3096 / KCTC 9072 / NBRC 15933 / NCIMB 10081 / Henssen B9)</name>
    <dbReference type="NCBI Taxonomy" id="471852"/>
    <lineage>
        <taxon>Bacteria</taxon>
        <taxon>Bacillati</taxon>
        <taxon>Actinomycetota</taxon>
        <taxon>Actinomycetes</taxon>
        <taxon>Streptosporangiales</taxon>
        <taxon>Thermomonosporaceae</taxon>
        <taxon>Thermomonospora</taxon>
    </lineage>
</organism>
<reference evidence="15 16" key="1">
    <citation type="journal article" date="2011" name="Stand. Genomic Sci.">
        <title>Complete genome sequence of Thermomonospora curvata type strain (B9).</title>
        <authorList>
            <person name="Chertkov O."/>
            <person name="Sikorski J."/>
            <person name="Nolan M."/>
            <person name="Lapidus A."/>
            <person name="Lucas S."/>
            <person name="Del Rio T.G."/>
            <person name="Tice H."/>
            <person name="Cheng J.F."/>
            <person name="Goodwin L."/>
            <person name="Pitluck S."/>
            <person name="Liolios K."/>
            <person name="Ivanova N."/>
            <person name="Mavromatis K."/>
            <person name="Mikhailova N."/>
            <person name="Ovchinnikova G."/>
            <person name="Pati A."/>
            <person name="Chen A."/>
            <person name="Palaniappan K."/>
            <person name="Djao O.D."/>
            <person name="Land M."/>
            <person name="Hauser L."/>
            <person name="Chang Y.J."/>
            <person name="Jeffries C.D."/>
            <person name="Brettin T."/>
            <person name="Han C."/>
            <person name="Detter J.C."/>
            <person name="Rohde M."/>
            <person name="Goker M."/>
            <person name="Woyke T."/>
            <person name="Bristow J."/>
            <person name="Eisen J.A."/>
            <person name="Markowitz V."/>
            <person name="Hugenholtz P."/>
            <person name="Klenk H.P."/>
            <person name="Kyrpides N.C."/>
        </authorList>
    </citation>
    <scope>NUCLEOTIDE SEQUENCE [LARGE SCALE GENOMIC DNA]</scope>
    <source>
        <strain evidence="16">ATCC 19995 / DSM 43183 / JCM 3096 / KCTC 9072 / NBRC 15933 / NCIMB 10081 / Henssen B9</strain>
    </source>
</reference>
<keyword evidence="8" id="KW-0735">Signal-anchor</keyword>
<keyword evidence="5" id="KW-0812">Transmembrane</keyword>
<keyword evidence="4 15" id="KW-0808">Transferase</keyword>
<keyword evidence="3" id="KW-0328">Glycosyltransferase</keyword>
<dbReference type="PANTHER" id="PTHR46025">
    <property type="entry name" value="XYLOSYLTRANSFERASE OXT"/>
    <property type="match status" value="1"/>
</dbReference>
<evidence type="ECO:0000256" key="8">
    <source>
        <dbReference type="ARBA" id="ARBA00022968"/>
    </source>
</evidence>
<dbReference type="KEGG" id="tcu:Tcur_1018"/>
<proteinExistence type="predicted"/>
<dbReference type="EMBL" id="CP001738">
    <property type="protein sequence ID" value="ACY96604.1"/>
    <property type="molecule type" value="Genomic_DNA"/>
</dbReference>
<dbReference type="GO" id="GO:0016020">
    <property type="term" value="C:membrane"/>
    <property type="evidence" value="ECO:0007669"/>
    <property type="project" value="InterPro"/>
</dbReference>
<dbReference type="OrthoDB" id="7943907at2"/>
<evidence type="ECO:0000313" key="15">
    <source>
        <dbReference type="EMBL" id="ACY96604.1"/>
    </source>
</evidence>
<evidence type="ECO:0000256" key="4">
    <source>
        <dbReference type="ARBA" id="ARBA00022679"/>
    </source>
</evidence>
<dbReference type="GO" id="GO:0046872">
    <property type="term" value="F:metal ion binding"/>
    <property type="evidence" value="ECO:0007669"/>
    <property type="project" value="UniProtKB-KW"/>
</dbReference>
<keyword evidence="6" id="KW-0479">Metal-binding</keyword>
<keyword evidence="12" id="KW-1015">Disulfide bond</keyword>
<evidence type="ECO:0000256" key="9">
    <source>
        <dbReference type="ARBA" id="ARBA00022989"/>
    </source>
</evidence>
<protein>
    <recommendedName>
        <fullName evidence="14">Peptide O-xylosyltransferase</fullName>
    </recommendedName>
</protein>
<evidence type="ECO:0000313" key="16">
    <source>
        <dbReference type="Proteomes" id="UP000001918"/>
    </source>
</evidence>
<keyword evidence="16" id="KW-1185">Reference proteome</keyword>
<evidence type="ECO:0000256" key="1">
    <source>
        <dbReference type="ARBA" id="ARBA00004323"/>
    </source>
</evidence>
<gene>
    <name evidence="15" type="ordered locus">Tcur_1018</name>
</gene>
<keyword evidence="13" id="KW-0325">Glycoprotein</keyword>
<evidence type="ECO:0000256" key="14">
    <source>
        <dbReference type="ARBA" id="ARBA00042865"/>
    </source>
</evidence>
<dbReference type="AlphaFoldDB" id="D1A7L5"/>
<evidence type="ECO:0000256" key="7">
    <source>
        <dbReference type="ARBA" id="ARBA00022824"/>
    </source>
</evidence>
<dbReference type="GO" id="GO:0050650">
    <property type="term" value="P:chondroitin sulfate proteoglycan biosynthetic process"/>
    <property type="evidence" value="ECO:0007669"/>
    <property type="project" value="TreeGrafter"/>
</dbReference>
<keyword evidence="10" id="KW-0333">Golgi apparatus</keyword>
<dbReference type="CAZy" id="GT14">
    <property type="family name" value="Glycosyltransferase Family 14"/>
</dbReference>
<dbReference type="Pfam" id="PF02485">
    <property type="entry name" value="Branch"/>
    <property type="match status" value="1"/>
</dbReference>
<accession>D1A7L5</accession>
<dbReference type="GO" id="GO:0030158">
    <property type="term" value="F:protein xylosyltransferase activity"/>
    <property type="evidence" value="ECO:0007669"/>
    <property type="project" value="InterPro"/>
</dbReference>
<evidence type="ECO:0000256" key="2">
    <source>
        <dbReference type="ARBA" id="ARBA00004648"/>
    </source>
</evidence>
<evidence type="ECO:0000256" key="6">
    <source>
        <dbReference type="ARBA" id="ARBA00022723"/>
    </source>
</evidence>
<dbReference type="RefSeq" id="WP_012851388.1">
    <property type="nucleotide sequence ID" value="NC_013510.1"/>
</dbReference>
<evidence type="ECO:0000256" key="5">
    <source>
        <dbReference type="ARBA" id="ARBA00022692"/>
    </source>
</evidence>
<keyword evidence="7" id="KW-0256">Endoplasmic reticulum</keyword>
<dbReference type="GO" id="GO:0015012">
    <property type="term" value="P:heparan sulfate proteoglycan biosynthetic process"/>
    <property type="evidence" value="ECO:0007669"/>
    <property type="project" value="TreeGrafter"/>
</dbReference>
<evidence type="ECO:0000256" key="3">
    <source>
        <dbReference type="ARBA" id="ARBA00022676"/>
    </source>
</evidence>
<evidence type="ECO:0000256" key="10">
    <source>
        <dbReference type="ARBA" id="ARBA00023034"/>
    </source>
</evidence>
<evidence type="ECO:0000256" key="13">
    <source>
        <dbReference type="ARBA" id="ARBA00023180"/>
    </source>
</evidence>
<dbReference type="PANTHER" id="PTHR46025:SF3">
    <property type="entry name" value="XYLOSYLTRANSFERASE OXT"/>
    <property type="match status" value="1"/>
</dbReference>
<name>D1A7L5_THECD</name>
<comment type="subcellular location">
    <subcellularLocation>
        <location evidence="2">Endoplasmic reticulum membrane</location>
        <topology evidence="2">Single-pass type II membrane protein</topology>
    </subcellularLocation>
    <subcellularLocation>
        <location evidence="1">Golgi apparatus membrane</location>
        <topology evidence="1">Single-pass type II membrane protein</topology>
    </subcellularLocation>
</comment>